<proteinExistence type="predicted"/>
<dbReference type="SMART" id="SM00448">
    <property type="entry name" value="REC"/>
    <property type="match status" value="1"/>
</dbReference>
<dbReference type="SUPFAM" id="SSF52172">
    <property type="entry name" value="CheY-like"/>
    <property type="match status" value="1"/>
</dbReference>
<dbReference type="Gene3D" id="3.40.50.2300">
    <property type="match status" value="1"/>
</dbReference>
<evidence type="ECO:0000313" key="4">
    <source>
        <dbReference type="EMBL" id="PCE41615.1"/>
    </source>
</evidence>
<comment type="caution">
    <text evidence="4">The sequence shown here is derived from an EMBL/GenBank/DDBJ whole genome shotgun (WGS) entry which is preliminary data.</text>
</comment>
<dbReference type="AlphaFoldDB" id="A0A2A4FSA0"/>
<keyword evidence="1 2" id="KW-0597">Phosphoprotein</keyword>
<evidence type="ECO:0000256" key="2">
    <source>
        <dbReference type="PROSITE-ProRule" id="PRU00169"/>
    </source>
</evidence>
<dbReference type="RefSeq" id="WP_066964526.1">
    <property type="nucleotide sequence ID" value="NZ_CP023449.1"/>
</dbReference>
<feature type="domain" description="Response regulatory" evidence="3">
    <location>
        <begin position="12"/>
        <end position="120"/>
    </location>
</feature>
<sequence length="139" mass="15018">MLFGTKEPRLKNLLIVEDEPLIAFDNEHFLATHGYEVVATIDTAEAAFAAIAEGGIDLVLADVRLNESDGRDVAIRARDAGIPVLFVTATCPVDAPEIATGCLAKPYTQKELRQAIEAIEATLDGNRPKTLPRGLSIYK</sequence>
<feature type="modified residue" description="4-aspartylphosphate" evidence="2">
    <location>
        <position position="62"/>
    </location>
</feature>
<reference evidence="4 5" key="1">
    <citation type="submission" date="2017-09" db="EMBL/GenBank/DDBJ databases">
        <title>The Catabolism of 3,6-Dichlorosalicylic acid is Initiated by the Cytochrome P450 Monooxygenase DsmABC in Rhizorhabdus dicambivorans Ndbn-20.</title>
        <authorList>
            <person name="Na L."/>
        </authorList>
    </citation>
    <scope>NUCLEOTIDE SEQUENCE [LARGE SCALE GENOMIC DNA]</scope>
    <source>
        <strain evidence="4 5">Ndbn-20m</strain>
    </source>
</reference>
<dbReference type="InterPro" id="IPR001789">
    <property type="entry name" value="Sig_transdc_resp-reg_receiver"/>
</dbReference>
<name>A0A2A4FSA0_9SPHN</name>
<dbReference type="InterPro" id="IPR050595">
    <property type="entry name" value="Bact_response_regulator"/>
</dbReference>
<organism evidence="4 5">
    <name type="scientific">Rhizorhabdus dicambivorans</name>
    <dbReference type="NCBI Taxonomy" id="1850238"/>
    <lineage>
        <taxon>Bacteria</taxon>
        <taxon>Pseudomonadati</taxon>
        <taxon>Pseudomonadota</taxon>
        <taxon>Alphaproteobacteria</taxon>
        <taxon>Sphingomonadales</taxon>
        <taxon>Sphingomonadaceae</taxon>
        <taxon>Rhizorhabdus</taxon>
    </lineage>
</organism>
<accession>A0A2A4FSA0</accession>
<dbReference type="KEGG" id="rdi:CMV14_09005"/>
<dbReference type="PANTHER" id="PTHR44591:SF21">
    <property type="entry name" value="TWO-COMPONENT RESPONSE REGULATOR"/>
    <property type="match status" value="1"/>
</dbReference>
<dbReference type="OrthoDB" id="7471842at2"/>
<protein>
    <submittedName>
        <fullName evidence="4">Response regulator</fullName>
    </submittedName>
</protein>
<evidence type="ECO:0000313" key="5">
    <source>
        <dbReference type="Proteomes" id="UP000218934"/>
    </source>
</evidence>
<dbReference type="Pfam" id="PF00072">
    <property type="entry name" value="Response_reg"/>
    <property type="match status" value="1"/>
</dbReference>
<dbReference type="InterPro" id="IPR011006">
    <property type="entry name" value="CheY-like_superfamily"/>
</dbReference>
<gene>
    <name evidence="4" type="ORF">COO09_13935</name>
</gene>
<dbReference type="EMBL" id="NWUF01000013">
    <property type="protein sequence ID" value="PCE41615.1"/>
    <property type="molecule type" value="Genomic_DNA"/>
</dbReference>
<dbReference type="PROSITE" id="PS50110">
    <property type="entry name" value="RESPONSE_REGULATORY"/>
    <property type="match status" value="1"/>
</dbReference>
<dbReference type="GO" id="GO:0000160">
    <property type="term" value="P:phosphorelay signal transduction system"/>
    <property type="evidence" value="ECO:0007669"/>
    <property type="project" value="InterPro"/>
</dbReference>
<keyword evidence="5" id="KW-1185">Reference proteome</keyword>
<evidence type="ECO:0000259" key="3">
    <source>
        <dbReference type="PROSITE" id="PS50110"/>
    </source>
</evidence>
<dbReference type="Proteomes" id="UP000218934">
    <property type="component" value="Unassembled WGS sequence"/>
</dbReference>
<evidence type="ECO:0000256" key="1">
    <source>
        <dbReference type="ARBA" id="ARBA00022553"/>
    </source>
</evidence>
<dbReference type="PANTHER" id="PTHR44591">
    <property type="entry name" value="STRESS RESPONSE REGULATOR PROTEIN 1"/>
    <property type="match status" value="1"/>
</dbReference>